<dbReference type="Pfam" id="PF07715">
    <property type="entry name" value="Plug"/>
    <property type="match status" value="1"/>
</dbReference>
<evidence type="ECO:0000256" key="5">
    <source>
        <dbReference type="ARBA" id="ARBA00023077"/>
    </source>
</evidence>
<evidence type="ECO:0000256" key="7">
    <source>
        <dbReference type="ARBA" id="ARBA00023237"/>
    </source>
</evidence>
<dbReference type="HOGENOM" id="CLU_010745_0_1_6"/>
<feature type="domain" description="TonB-dependent receptor-like beta-barrel" evidence="11">
    <location>
        <begin position="376"/>
        <end position="840"/>
    </location>
</feature>
<feature type="domain" description="TonB-dependent receptor plug" evidence="12">
    <location>
        <begin position="48"/>
        <end position="165"/>
    </location>
</feature>
<comment type="similarity">
    <text evidence="8 9">Belongs to the TonB-dependent receptor family.</text>
</comment>
<dbReference type="EMBL" id="AAPI01000002">
    <property type="protein sequence ID" value="EAS47663.1"/>
    <property type="molecule type" value="Genomic_DNA"/>
</dbReference>
<dbReference type="PANTHER" id="PTHR47234">
    <property type="match status" value="1"/>
</dbReference>
<dbReference type="Gene3D" id="2.40.170.20">
    <property type="entry name" value="TonB-dependent receptor, beta-barrel domain"/>
    <property type="match status" value="1"/>
</dbReference>
<keyword evidence="4 8" id="KW-0812">Transmembrane</keyword>
<evidence type="ECO:0000256" key="10">
    <source>
        <dbReference type="SAM" id="SignalP"/>
    </source>
</evidence>
<dbReference type="SUPFAM" id="SSF56935">
    <property type="entry name" value="Porins"/>
    <property type="match status" value="1"/>
</dbReference>
<protein>
    <submittedName>
        <fullName evidence="13">TonB-dependent receptor</fullName>
    </submittedName>
</protein>
<feature type="chain" id="PRO_5004198197" evidence="10">
    <location>
        <begin position="27"/>
        <end position="876"/>
    </location>
</feature>
<evidence type="ECO:0000256" key="2">
    <source>
        <dbReference type="ARBA" id="ARBA00022448"/>
    </source>
</evidence>
<keyword evidence="7 8" id="KW-0998">Cell outer membrane</keyword>
<evidence type="ECO:0000256" key="3">
    <source>
        <dbReference type="ARBA" id="ARBA00022452"/>
    </source>
</evidence>
<dbReference type="Gene3D" id="2.170.130.10">
    <property type="entry name" value="TonB-dependent receptor, plug domain"/>
    <property type="match status" value="1"/>
</dbReference>
<proteinExistence type="inferred from homology"/>
<dbReference type="InterPro" id="IPR037066">
    <property type="entry name" value="Plug_dom_sf"/>
</dbReference>
<name>Q1YT24_9GAMM</name>
<dbReference type="eggNOG" id="COG4771">
    <property type="taxonomic scope" value="Bacteria"/>
</dbReference>
<evidence type="ECO:0000256" key="4">
    <source>
        <dbReference type="ARBA" id="ARBA00022692"/>
    </source>
</evidence>
<dbReference type="GO" id="GO:0009279">
    <property type="term" value="C:cell outer membrane"/>
    <property type="evidence" value="ECO:0007669"/>
    <property type="project" value="UniProtKB-SubCell"/>
</dbReference>
<comment type="subcellular location">
    <subcellularLocation>
        <location evidence="1 8">Cell outer membrane</location>
        <topology evidence="1 8">Multi-pass membrane protein</topology>
    </subcellularLocation>
</comment>
<dbReference type="Proteomes" id="UP000005555">
    <property type="component" value="Unassembled WGS sequence"/>
</dbReference>
<keyword evidence="13" id="KW-0675">Receptor</keyword>
<evidence type="ECO:0000259" key="11">
    <source>
        <dbReference type="Pfam" id="PF00593"/>
    </source>
</evidence>
<feature type="signal peptide" evidence="10">
    <location>
        <begin position="1"/>
        <end position="26"/>
    </location>
</feature>
<keyword evidence="5 9" id="KW-0798">TonB box</keyword>
<dbReference type="InterPro" id="IPR036942">
    <property type="entry name" value="Beta-barrel_TonB_sf"/>
</dbReference>
<dbReference type="InterPro" id="IPR012910">
    <property type="entry name" value="Plug_dom"/>
</dbReference>
<evidence type="ECO:0000256" key="8">
    <source>
        <dbReference type="PROSITE-ProRule" id="PRU01360"/>
    </source>
</evidence>
<dbReference type="OrthoDB" id="9805434at2"/>
<keyword evidence="2 8" id="KW-0813">Transport</keyword>
<dbReference type="STRING" id="314287.GB2207_02627"/>
<dbReference type="PROSITE" id="PS52016">
    <property type="entry name" value="TONB_DEPENDENT_REC_3"/>
    <property type="match status" value="1"/>
</dbReference>
<comment type="caution">
    <text evidence="13">The sequence shown here is derived from an EMBL/GenBank/DDBJ whole genome shotgun (WGS) entry which is preliminary data.</text>
</comment>
<keyword evidence="6 8" id="KW-0472">Membrane</keyword>
<dbReference type="AlphaFoldDB" id="Q1YT24"/>
<keyword evidence="10" id="KW-0732">Signal</keyword>
<evidence type="ECO:0000313" key="14">
    <source>
        <dbReference type="Proteomes" id="UP000005555"/>
    </source>
</evidence>
<accession>Q1YT24</accession>
<reference evidence="13 14" key="1">
    <citation type="submission" date="2006-03" db="EMBL/GenBank/DDBJ databases">
        <authorList>
            <person name="Giovannoni S.J."/>
            <person name="Cho J.-C."/>
            <person name="Ferriera S."/>
            <person name="Johnson J."/>
            <person name="Kravitz S."/>
            <person name="Halpern A."/>
            <person name="Remington K."/>
            <person name="Beeson K."/>
            <person name="Tran B."/>
            <person name="Rogers Y.-H."/>
            <person name="Friedman R."/>
            <person name="Venter J.C."/>
        </authorList>
    </citation>
    <scope>NUCLEOTIDE SEQUENCE [LARGE SCALE GENOMIC DNA]</scope>
    <source>
        <strain evidence="13 14">HTCC2207</strain>
    </source>
</reference>
<keyword evidence="3 8" id="KW-1134">Transmembrane beta strand</keyword>
<evidence type="ECO:0000256" key="9">
    <source>
        <dbReference type="RuleBase" id="RU003357"/>
    </source>
</evidence>
<dbReference type="InterPro" id="IPR000531">
    <property type="entry name" value="Beta-barrel_TonB"/>
</dbReference>
<evidence type="ECO:0000256" key="1">
    <source>
        <dbReference type="ARBA" id="ARBA00004571"/>
    </source>
</evidence>
<dbReference type="InterPro" id="IPR039426">
    <property type="entry name" value="TonB-dep_rcpt-like"/>
</dbReference>
<dbReference type="PANTHER" id="PTHR47234:SF2">
    <property type="entry name" value="TONB-DEPENDENT RECEPTOR"/>
    <property type="match status" value="1"/>
</dbReference>
<organism evidence="13 14">
    <name type="scientific">gamma proteobacterium HTCC2207</name>
    <dbReference type="NCBI Taxonomy" id="314287"/>
    <lineage>
        <taxon>Bacteria</taxon>
        <taxon>Pseudomonadati</taxon>
        <taxon>Pseudomonadota</taxon>
        <taxon>Gammaproteobacteria</taxon>
        <taxon>Cellvibrionales</taxon>
        <taxon>Porticoccaceae</taxon>
        <taxon>SAR92 clade</taxon>
    </lineage>
</organism>
<keyword evidence="14" id="KW-1185">Reference proteome</keyword>
<evidence type="ECO:0000313" key="13">
    <source>
        <dbReference type="EMBL" id="EAS47663.1"/>
    </source>
</evidence>
<evidence type="ECO:0000259" key="12">
    <source>
        <dbReference type="Pfam" id="PF07715"/>
    </source>
</evidence>
<evidence type="ECO:0000256" key="6">
    <source>
        <dbReference type="ARBA" id="ARBA00023136"/>
    </source>
</evidence>
<sequence>MTFKHSYLSAAILAGTAILAANTALAADNTTIEEVQVTGSYIKGTPGDSALPVQILDRNYIESIGATSVADVVSKLAISSGTENQADSFTAGSTQGTANVNLRGLGLSSTLVLINGRRQTISGGLANDGSVFVDTSSIPVNALERVEVLKEGAASTYGSDAIAGVVNFILRKDFEGFEITTNLSSVDRGDQEDKSVGFLWGGGNDTTRFTVAANVLDRTALAATERPELVDNAVSSLGASFVAMPHIASSPAASVTVDDGPYAGTYGPGQRFALAGCADKAGGSVVPTPAGPMCFFQYGTRFNLVAAEERTQLYSNMTHQMANGIEMTAELGYSMNKVTENPQSPSYPDLTFPLIPETHPSNPLGVPLVWLGRPLAFDAPSPNATRKNDTLRASLGFKGQFENGMDWDAAVTHSSNEYSARQPDTISSRLRAGLAGTGGPNNDEYYDPFDASNNSDALIADMSYMTDTMRTTDLTVLDGVVSGELMTLSSGAAVDFAAGFQVRSEGYKTETDDLYEIQFDADGAPIPIDLIFLGGVSEIDESRTSYSMFAEAQTNLAENVELTAAVRYENVDTGDSIDPKIALRWQVTDQLALRASASTAFREPSLSQINAQVVNLAGLQDFNEDGSANGGVAFVRVTSSGSDDLEAEESDNFNVGLLYQPTDKLDIKLDYWKVDYTNLITVENSQGKLAADINGPDIVRSATGTLAGVYVDYFNSSSVDVEGIDLEVQYKMSDNLNLGVNVAHFLQYDITAPTGEVIEAAGYFNNNNFARSMPETKANVVLAWSNGEQDASLNISYISDYQHSQPVDPMGISSYTTADAQYGFRVMEDALGLSIGVKNLTDEKPPRVSDAANFSYDPKQHSPLGRVFYLKAKYSF</sequence>
<gene>
    <name evidence="13" type="ORF">GB2207_02627</name>
</gene>
<dbReference type="Pfam" id="PF00593">
    <property type="entry name" value="TonB_dep_Rec_b-barrel"/>
    <property type="match status" value="1"/>
</dbReference>